<evidence type="ECO:0000313" key="3">
    <source>
        <dbReference type="Proteomes" id="UP000317650"/>
    </source>
</evidence>
<evidence type="ECO:0000313" key="2">
    <source>
        <dbReference type="EMBL" id="THU49028.1"/>
    </source>
</evidence>
<comment type="caution">
    <text evidence="2">The sequence shown here is derived from an EMBL/GenBank/DDBJ whole genome shotgun (WGS) entry which is preliminary data.</text>
</comment>
<keyword evidence="3" id="KW-1185">Reference proteome</keyword>
<keyword evidence="1" id="KW-0732">Signal</keyword>
<evidence type="ECO:0000256" key="1">
    <source>
        <dbReference type="SAM" id="SignalP"/>
    </source>
</evidence>
<gene>
    <name evidence="2" type="ORF">C4D60_Mb06t05260</name>
</gene>
<sequence length="103" mass="11763">MTPLVLPFLLVFSTIAFLLVFSTTAASNYDYFHLVLQWPGSFCNVNRCCPMSTGYPENFFYHPWSLARFSQWNVSPSCDKNMPSASKYNRRKVCSALTQTTLS</sequence>
<dbReference type="InterPro" id="IPR036430">
    <property type="entry name" value="RNase_T2-like_sf"/>
</dbReference>
<dbReference type="GO" id="GO:0003723">
    <property type="term" value="F:RNA binding"/>
    <property type="evidence" value="ECO:0007669"/>
    <property type="project" value="InterPro"/>
</dbReference>
<name>A0A4S8IKQ3_MUSBA</name>
<dbReference type="AlphaFoldDB" id="A0A4S8IKQ3"/>
<dbReference type="Proteomes" id="UP000317650">
    <property type="component" value="Chromosome 6"/>
</dbReference>
<dbReference type="Gene3D" id="3.90.730.10">
    <property type="entry name" value="Ribonuclease T2-like"/>
    <property type="match status" value="1"/>
</dbReference>
<accession>A0A4S8IKQ3</accession>
<dbReference type="GO" id="GO:0033897">
    <property type="term" value="F:ribonuclease T2 activity"/>
    <property type="evidence" value="ECO:0007669"/>
    <property type="project" value="InterPro"/>
</dbReference>
<feature type="chain" id="PRO_5020773915" evidence="1">
    <location>
        <begin position="26"/>
        <end position="103"/>
    </location>
</feature>
<organism evidence="2 3">
    <name type="scientific">Musa balbisiana</name>
    <name type="common">Banana</name>
    <dbReference type="NCBI Taxonomy" id="52838"/>
    <lineage>
        <taxon>Eukaryota</taxon>
        <taxon>Viridiplantae</taxon>
        <taxon>Streptophyta</taxon>
        <taxon>Embryophyta</taxon>
        <taxon>Tracheophyta</taxon>
        <taxon>Spermatophyta</taxon>
        <taxon>Magnoliopsida</taxon>
        <taxon>Liliopsida</taxon>
        <taxon>Zingiberales</taxon>
        <taxon>Musaceae</taxon>
        <taxon>Musa</taxon>
    </lineage>
</organism>
<dbReference type="SUPFAM" id="SSF55895">
    <property type="entry name" value="Ribonuclease Rh-like"/>
    <property type="match status" value="1"/>
</dbReference>
<proteinExistence type="predicted"/>
<feature type="signal peptide" evidence="1">
    <location>
        <begin position="1"/>
        <end position="25"/>
    </location>
</feature>
<dbReference type="EMBL" id="PYDT01000009">
    <property type="protein sequence ID" value="THU49028.1"/>
    <property type="molecule type" value="Genomic_DNA"/>
</dbReference>
<reference evidence="2 3" key="1">
    <citation type="journal article" date="2019" name="Nat. Plants">
        <title>Genome sequencing of Musa balbisiana reveals subgenome evolution and function divergence in polyploid bananas.</title>
        <authorList>
            <person name="Yao X."/>
        </authorList>
    </citation>
    <scope>NUCLEOTIDE SEQUENCE [LARGE SCALE GENOMIC DNA]</scope>
    <source>
        <strain evidence="3">cv. DH-PKW</strain>
        <tissue evidence="2">Leaves</tissue>
    </source>
</reference>
<protein>
    <submittedName>
        <fullName evidence="2">Uncharacterized protein</fullName>
    </submittedName>
</protein>